<keyword evidence="3" id="KW-1185">Reference proteome</keyword>
<dbReference type="Pfam" id="PF21522">
    <property type="entry name" value="MreB-like_C"/>
    <property type="match status" value="1"/>
</dbReference>
<dbReference type="CDD" id="cd24023">
    <property type="entry name" value="ASKHA_NBD_ParM_Alp7A-like"/>
    <property type="match status" value="1"/>
</dbReference>
<accession>A0ABV2BDH0</accession>
<reference evidence="2" key="1">
    <citation type="submission" date="2024-06" db="EMBL/GenBank/DDBJ databases">
        <title>Vaginal Lactobacillus fatty acid response mechanisms reveal a metabolite-targeted strategy for bacterial vaginosis treatment.</title>
        <authorList>
            <person name="Zhu M."/>
            <person name="Blainey P.C."/>
            <person name="Bloom S.M."/>
            <person name="Kwon D.S."/>
        </authorList>
    </citation>
    <scope>NUCLEOTIDE SEQUENCE</scope>
    <source>
        <strain evidence="2">194_F1_1</strain>
    </source>
</reference>
<dbReference type="InterPro" id="IPR043129">
    <property type="entry name" value="ATPase_NBD"/>
</dbReference>
<organism evidence="2 3">
    <name type="scientific">Lactobacillus crispatus</name>
    <dbReference type="NCBI Taxonomy" id="47770"/>
    <lineage>
        <taxon>Bacteria</taxon>
        <taxon>Bacillati</taxon>
        <taxon>Bacillota</taxon>
        <taxon>Bacilli</taxon>
        <taxon>Lactobacillales</taxon>
        <taxon>Lactobacillaceae</taxon>
        <taxon>Lactobacillus</taxon>
    </lineage>
</organism>
<evidence type="ECO:0000313" key="3">
    <source>
        <dbReference type="Proteomes" id="UP001434419"/>
    </source>
</evidence>
<evidence type="ECO:0000313" key="2">
    <source>
        <dbReference type="EMBL" id="MES5150915.1"/>
    </source>
</evidence>
<name>A0ABV2BDH0_9LACO</name>
<dbReference type="RefSeq" id="WP_353579836.1">
    <property type="nucleotide sequence ID" value="NZ_JBETVU010000013.1"/>
</dbReference>
<dbReference type="Gene3D" id="3.30.420.40">
    <property type="match status" value="2"/>
</dbReference>
<dbReference type="InterPro" id="IPR049067">
    <property type="entry name" value="MreB-like_C"/>
</dbReference>
<dbReference type="Proteomes" id="UP001434419">
    <property type="component" value="Unassembled WGS sequence"/>
</dbReference>
<dbReference type="EMBL" id="JBETVU010000013">
    <property type="protein sequence ID" value="MES5150915.1"/>
    <property type="molecule type" value="Genomic_DNA"/>
</dbReference>
<evidence type="ECO:0000259" key="1">
    <source>
        <dbReference type="Pfam" id="PF21522"/>
    </source>
</evidence>
<dbReference type="SUPFAM" id="SSF53067">
    <property type="entry name" value="Actin-like ATPase domain"/>
    <property type="match status" value="1"/>
</dbReference>
<gene>
    <name evidence="2" type="ORF">ABVC42_13855</name>
</gene>
<comment type="caution">
    <text evidence="2">The sequence shown here is derived from an EMBL/GenBank/DDBJ whole genome shotgun (WGS) entry which is preliminary data.</text>
</comment>
<feature type="domain" description="Actin homologue MreB-like C-terminal" evidence="1">
    <location>
        <begin position="247"/>
        <end position="368"/>
    </location>
</feature>
<sequence length="410" mass="45599">MAEDDQTIHLISAHDGGNGFMKDQVNDSRYIFPSVMSEVLPGKELETIDINDTDSVETTLDDFLNKMDVTINSESLNESGRYFVGEQATIGGTTPINFNVNSTEGKSSSDISLVCLFSLLSYVALKQYYSLNSTIPDHLNVIVDKMATALPIDEIKLAGVQSAFTQRFTSNNHQVTINNFNVPVKIDLSFTNVFVDPEGVAAVTGLIFDPEYLNYRQGEIFDDLIEEYDLDSFTGKDILTAGNVLTIDIGDGTIDLAVTNKGTRVPNENRSILSGVGNVAENAIAALRQAYPVIAPMDRQTFMQIANRDRGANDKESHVYKQYLDQQTIILERQILEQVKDFHRDLHGQIGMIILCGGGASLLKQHFNSSFKKEIDKLFPLSEPYILWVDSQYSQQLNLDGLMVRAKIMK</sequence>
<protein>
    <submittedName>
        <fullName evidence="2">ParM/StbA family protein</fullName>
    </submittedName>
</protein>
<proteinExistence type="predicted"/>